<dbReference type="GO" id="GO:0005549">
    <property type="term" value="F:odorant binding"/>
    <property type="evidence" value="ECO:0007669"/>
    <property type="project" value="InterPro"/>
</dbReference>
<evidence type="ECO:0000256" key="2">
    <source>
        <dbReference type="ARBA" id="ARBA00022475"/>
    </source>
</evidence>
<sequence>MTLPMMSRGVDNDVTDRLSACDYRPAAWQCERDRQWKRERQRKRERVSDMLSLCGLSFARLSGGNMLFKLFPRLRMRAATEPVKSCDAFIYMDRGMQSIGWIPPKHHYGRWIYFLWTVFTTVLGIILLDVSLLVSYFKELSTFSAGQFLTSLQVSFNCFGSSIKASYTFAGIKRFGLAKKLLDRLDERCNRVEEYEQLQRAVTRCNRFYMAYQTMYLMYTFSTFLSNAFSGRLPWKLYNPLFDWQTSTRNFWLAGLMEYFWMTIAVMQDLMADVYPVIYFLILRAHIGLLKQRLQRLRTDPTMSEEQNYEELIKCIDDHRVILEYCNTLRPIVSATIFIQFLLCGLVMGLSMINLLFFSNFVTGLGTAIFLFDLVLQTFPFCFICNMIMDDCEELANCLFHSNWLSADRRYKTTLRYFLHNVQKPIVLSAGGVFEISMSSNITVAKLAFSVVTFVKQLNIAEKF</sequence>
<dbReference type="GO" id="GO:0005886">
    <property type="term" value="C:plasma membrane"/>
    <property type="evidence" value="ECO:0007669"/>
    <property type="project" value="UniProtKB-SubCell"/>
</dbReference>
<dbReference type="PANTHER" id="PTHR21137:SF35">
    <property type="entry name" value="ODORANT RECEPTOR 19A-RELATED"/>
    <property type="match status" value="1"/>
</dbReference>
<comment type="subcellular location">
    <subcellularLocation>
        <location evidence="1 10">Cell membrane</location>
        <topology evidence="1 10">Multi-pass membrane protein</topology>
    </subcellularLocation>
</comment>
<dbReference type="EMBL" id="CH940649">
    <property type="protein sequence ID" value="EDW63881.2"/>
    <property type="molecule type" value="Genomic_DNA"/>
</dbReference>
<feature type="transmembrane region" description="Helical" evidence="10">
    <location>
        <begin position="364"/>
        <end position="385"/>
    </location>
</feature>
<proteinExistence type="inferred from homology"/>
<dbReference type="OrthoDB" id="6604226at2759"/>
<evidence type="ECO:0000256" key="6">
    <source>
        <dbReference type="ARBA" id="ARBA00022989"/>
    </source>
</evidence>
<evidence type="ECO:0000256" key="3">
    <source>
        <dbReference type="ARBA" id="ARBA00022606"/>
    </source>
</evidence>
<evidence type="ECO:0000313" key="12">
    <source>
        <dbReference type="Proteomes" id="UP000008792"/>
    </source>
</evidence>
<dbReference type="AlphaFoldDB" id="B4LT50"/>
<gene>
    <name evidence="11" type="primary">Dvir\GJ10716</name>
    <name evidence="11" type="ORF">Dvir_GJ10716</name>
</gene>
<evidence type="ECO:0000256" key="4">
    <source>
        <dbReference type="ARBA" id="ARBA00022692"/>
    </source>
</evidence>
<dbReference type="Proteomes" id="UP000008792">
    <property type="component" value="Unassembled WGS sequence"/>
</dbReference>
<dbReference type="InParanoid" id="B4LT50"/>
<evidence type="ECO:0000256" key="9">
    <source>
        <dbReference type="ARBA" id="ARBA00023224"/>
    </source>
</evidence>
<keyword evidence="4 10" id="KW-0812">Transmembrane</keyword>
<dbReference type="eggNOG" id="ENOG502T99A">
    <property type="taxonomic scope" value="Eukaryota"/>
</dbReference>
<feature type="transmembrane region" description="Helical" evidence="10">
    <location>
        <begin position="259"/>
        <end position="283"/>
    </location>
</feature>
<dbReference type="Pfam" id="PF02949">
    <property type="entry name" value="7tm_6"/>
    <property type="match status" value="1"/>
</dbReference>
<keyword evidence="7 10" id="KW-0472">Membrane</keyword>
<feature type="transmembrane region" description="Helical" evidence="10">
    <location>
        <begin position="337"/>
        <end position="358"/>
    </location>
</feature>
<evidence type="ECO:0000256" key="7">
    <source>
        <dbReference type="ARBA" id="ARBA00023136"/>
    </source>
</evidence>
<evidence type="ECO:0000256" key="8">
    <source>
        <dbReference type="ARBA" id="ARBA00023170"/>
    </source>
</evidence>
<evidence type="ECO:0000256" key="1">
    <source>
        <dbReference type="ARBA" id="ARBA00004651"/>
    </source>
</evidence>
<evidence type="ECO:0000256" key="5">
    <source>
        <dbReference type="ARBA" id="ARBA00022725"/>
    </source>
</evidence>
<feature type="transmembrane region" description="Helical" evidence="10">
    <location>
        <begin position="111"/>
        <end position="134"/>
    </location>
</feature>
<keyword evidence="5 10" id="KW-0552">Olfaction</keyword>
<accession>B4LT50</accession>
<comment type="similarity">
    <text evidence="10">Belongs to the insect chemoreceptor superfamily. Heteromeric odorant receptor channel (TC 1.A.69) family.</text>
</comment>
<comment type="caution">
    <text evidence="10">Lacks conserved residue(s) required for the propagation of feature annotation.</text>
</comment>
<keyword evidence="8 10" id="KW-0675">Receptor</keyword>
<evidence type="ECO:0000256" key="10">
    <source>
        <dbReference type="RuleBase" id="RU351113"/>
    </source>
</evidence>
<keyword evidence="6 10" id="KW-1133">Transmembrane helix</keyword>
<evidence type="ECO:0000313" key="11">
    <source>
        <dbReference type="EMBL" id="EDW63881.2"/>
    </source>
</evidence>
<dbReference type="HOGENOM" id="CLU_033399_8_0_1"/>
<dbReference type="GO" id="GO:0007165">
    <property type="term" value="P:signal transduction"/>
    <property type="evidence" value="ECO:0007669"/>
    <property type="project" value="UniProtKB-KW"/>
</dbReference>
<keyword evidence="9 10" id="KW-0807">Transducer</keyword>
<dbReference type="GO" id="GO:0004984">
    <property type="term" value="F:olfactory receptor activity"/>
    <property type="evidence" value="ECO:0007669"/>
    <property type="project" value="InterPro"/>
</dbReference>
<organism evidence="11 12">
    <name type="scientific">Drosophila virilis</name>
    <name type="common">Fruit fly</name>
    <dbReference type="NCBI Taxonomy" id="7244"/>
    <lineage>
        <taxon>Eukaryota</taxon>
        <taxon>Metazoa</taxon>
        <taxon>Ecdysozoa</taxon>
        <taxon>Arthropoda</taxon>
        <taxon>Hexapoda</taxon>
        <taxon>Insecta</taxon>
        <taxon>Pterygota</taxon>
        <taxon>Neoptera</taxon>
        <taxon>Endopterygota</taxon>
        <taxon>Diptera</taxon>
        <taxon>Brachycera</taxon>
        <taxon>Muscomorpha</taxon>
        <taxon>Ephydroidea</taxon>
        <taxon>Drosophilidae</taxon>
        <taxon>Drosophila</taxon>
    </lineage>
</organism>
<dbReference type="InterPro" id="IPR004117">
    <property type="entry name" value="7tm6_olfct_rcpt"/>
</dbReference>
<name>B4LT50_DROVI</name>
<reference evidence="11 12" key="1">
    <citation type="journal article" date="2007" name="Nature">
        <title>Evolution of genes and genomes on the Drosophila phylogeny.</title>
        <authorList>
            <consortium name="Drosophila 12 Genomes Consortium"/>
            <person name="Clark A.G."/>
            <person name="Eisen M.B."/>
            <person name="Smith D.R."/>
            <person name="Bergman C.M."/>
            <person name="Oliver B."/>
            <person name="Markow T.A."/>
            <person name="Kaufman T.C."/>
            <person name="Kellis M."/>
            <person name="Gelbart W."/>
            <person name="Iyer V.N."/>
            <person name="Pollard D.A."/>
            <person name="Sackton T.B."/>
            <person name="Larracuente A.M."/>
            <person name="Singh N.D."/>
            <person name="Abad J.P."/>
            <person name="Abt D.N."/>
            <person name="Adryan B."/>
            <person name="Aguade M."/>
            <person name="Akashi H."/>
            <person name="Anderson W.W."/>
            <person name="Aquadro C.F."/>
            <person name="Ardell D.H."/>
            <person name="Arguello R."/>
            <person name="Artieri C.G."/>
            <person name="Barbash D.A."/>
            <person name="Barker D."/>
            <person name="Barsanti P."/>
            <person name="Batterham P."/>
            <person name="Batzoglou S."/>
            <person name="Begun D."/>
            <person name="Bhutkar A."/>
            <person name="Blanco E."/>
            <person name="Bosak S.A."/>
            <person name="Bradley R.K."/>
            <person name="Brand A.D."/>
            <person name="Brent M.R."/>
            <person name="Brooks A.N."/>
            <person name="Brown R.H."/>
            <person name="Butlin R.K."/>
            <person name="Caggese C."/>
            <person name="Calvi B.R."/>
            <person name="Bernardo de Carvalho A."/>
            <person name="Caspi A."/>
            <person name="Castrezana S."/>
            <person name="Celniker S.E."/>
            <person name="Chang J.L."/>
            <person name="Chapple C."/>
            <person name="Chatterji S."/>
            <person name="Chinwalla A."/>
            <person name="Civetta A."/>
            <person name="Clifton S.W."/>
            <person name="Comeron J.M."/>
            <person name="Costello J.C."/>
            <person name="Coyne J.A."/>
            <person name="Daub J."/>
            <person name="David R.G."/>
            <person name="Delcher A.L."/>
            <person name="Delehaunty K."/>
            <person name="Do C.B."/>
            <person name="Ebling H."/>
            <person name="Edwards K."/>
            <person name="Eickbush T."/>
            <person name="Evans J.D."/>
            <person name="Filipski A."/>
            <person name="Findeiss S."/>
            <person name="Freyhult E."/>
            <person name="Fulton L."/>
            <person name="Fulton R."/>
            <person name="Garcia A.C."/>
            <person name="Gardiner A."/>
            <person name="Garfield D.A."/>
            <person name="Garvin B.E."/>
            <person name="Gibson G."/>
            <person name="Gilbert D."/>
            <person name="Gnerre S."/>
            <person name="Godfrey J."/>
            <person name="Good R."/>
            <person name="Gotea V."/>
            <person name="Gravely B."/>
            <person name="Greenberg A.J."/>
            <person name="Griffiths-Jones S."/>
            <person name="Gross S."/>
            <person name="Guigo R."/>
            <person name="Gustafson E.A."/>
            <person name="Haerty W."/>
            <person name="Hahn M.W."/>
            <person name="Halligan D.L."/>
            <person name="Halpern A.L."/>
            <person name="Halter G.M."/>
            <person name="Han M.V."/>
            <person name="Heger A."/>
            <person name="Hillier L."/>
            <person name="Hinrichs A.S."/>
            <person name="Holmes I."/>
            <person name="Hoskins R.A."/>
            <person name="Hubisz M.J."/>
            <person name="Hultmark D."/>
            <person name="Huntley M.A."/>
            <person name="Jaffe D.B."/>
            <person name="Jagadeeshan S."/>
            <person name="Jeck W.R."/>
            <person name="Johnson J."/>
            <person name="Jones C.D."/>
            <person name="Jordan W.C."/>
            <person name="Karpen G.H."/>
            <person name="Kataoka E."/>
            <person name="Keightley P.D."/>
            <person name="Kheradpour P."/>
            <person name="Kirkness E.F."/>
            <person name="Koerich L.B."/>
            <person name="Kristiansen K."/>
            <person name="Kudrna D."/>
            <person name="Kulathinal R.J."/>
            <person name="Kumar S."/>
            <person name="Kwok R."/>
            <person name="Lander E."/>
            <person name="Langley C.H."/>
            <person name="Lapoint R."/>
            <person name="Lazzaro B.P."/>
            <person name="Lee S.J."/>
            <person name="Levesque L."/>
            <person name="Li R."/>
            <person name="Lin C.F."/>
            <person name="Lin M.F."/>
            <person name="Lindblad-Toh K."/>
            <person name="Llopart A."/>
            <person name="Long M."/>
            <person name="Low L."/>
            <person name="Lozovsky E."/>
            <person name="Lu J."/>
            <person name="Luo M."/>
            <person name="Machado C.A."/>
            <person name="Makalowski W."/>
            <person name="Marzo M."/>
            <person name="Matsuda M."/>
            <person name="Matzkin L."/>
            <person name="McAllister B."/>
            <person name="McBride C.S."/>
            <person name="McKernan B."/>
            <person name="McKernan K."/>
            <person name="Mendez-Lago M."/>
            <person name="Minx P."/>
            <person name="Mollenhauer M.U."/>
            <person name="Montooth K."/>
            <person name="Mount S.M."/>
            <person name="Mu X."/>
            <person name="Myers E."/>
            <person name="Negre B."/>
            <person name="Newfeld S."/>
            <person name="Nielsen R."/>
            <person name="Noor M.A."/>
            <person name="O'Grady P."/>
            <person name="Pachter L."/>
            <person name="Papaceit M."/>
            <person name="Parisi M.J."/>
            <person name="Parisi M."/>
            <person name="Parts L."/>
            <person name="Pedersen J.S."/>
            <person name="Pesole G."/>
            <person name="Phillippy A.M."/>
            <person name="Ponting C.P."/>
            <person name="Pop M."/>
            <person name="Porcelli D."/>
            <person name="Powell J.R."/>
            <person name="Prohaska S."/>
            <person name="Pruitt K."/>
            <person name="Puig M."/>
            <person name="Quesneville H."/>
            <person name="Ram K.R."/>
            <person name="Rand D."/>
            <person name="Rasmussen M.D."/>
            <person name="Reed L.K."/>
            <person name="Reenan R."/>
            <person name="Reily A."/>
            <person name="Remington K.A."/>
            <person name="Rieger T.T."/>
            <person name="Ritchie M.G."/>
            <person name="Robin C."/>
            <person name="Rogers Y.H."/>
            <person name="Rohde C."/>
            <person name="Rozas J."/>
            <person name="Rubenfield M.J."/>
            <person name="Ruiz A."/>
            <person name="Russo S."/>
            <person name="Salzberg S.L."/>
            <person name="Sanchez-Gracia A."/>
            <person name="Saranga D.J."/>
            <person name="Sato H."/>
            <person name="Schaeffer S.W."/>
            <person name="Schatz M.C."/>
            <person name="Schlenke T."/>
            <person name="Schwartz R."/>
            <person name="Segarra C."/>
            <person name="Singh R.S."/>
            <person name="Sirot L."/>
            <person name="Sirota M."/>
            <person name="Sisneros N.B."/>
            <person name="Smith C.D."/>
            <person name="Smith T.F."/>
            <person name="Spieth J."/>
            <person name="Stage D.E."/>
            <person name="Stark A."/>
            <person name="Stephan W."/>
            <person name="Strausberg R.L."/>
            <person name="Strempel S."/>
            <person name="Sturgill D."/>
            <person name="Sutton G."/>
            <person name="Sutton G.G."/>
            <person name="Tao W."/>
            <person name="Teichmann S."/>
            <person name="Tobari Y.N."/>
            <person name="Tomimura Y."/>
            <person name="Tsolas J.M."/>
            <person name="Valente V.L."/>
            <person name="Venter E."/>
            <person name="Venter J.C."/>
            <person name="Vicario S."/>
            <person name="Vieira F.G."/>
            <person name="Vilella A.J."/>
            <person name="Villasante A."/>
            <person name="Walenz B."/>
            <person name="Wang J."/>
            <person name="Wasserman M."/>
            <person name="Watts T."/>
            <person name="Wilson D."/>
            <person name="Wilson R.K."/>
            <person name="Wing R.A."/>
            <person name="Wolfner M.F."/>
            <person name="Wong A."/>
            <person name="Wong G.K."/>
            <person name="Wu C.I."/>
            <person name="Wu G."/>
            <person name="Yamamoto D."/>
            <person name="Yang H.P."/>
            <person name="Yang S.P."/>
            <person name="Yorke J.A."/>
            <person name="Yoshida K."/>
            <person name="Zdobnov E."/>
            <person name="Zhang P."/>
            <person name="Zhang Y."/>
            <person name="Zimin A.V."/>
            <person name="Baldwin J."/>
            <person name="Abdouelleil A."/>
            <person name="Abdulkadir J."/>
            <person name="Abebe A."/>
            <person name="Abera B."/>
            <person name="Abreu J."/>
            <person name="Acer S.C."/>
            <person name="Aftuck L."/>
            <person name="Alexander A."/>
            <person name="An P."/>
            <person name="Anderson E."/>
            <person name="Anderson S."/>
            <person name="Arachi H."/>
            <person name="Azer M."/>
            <person name="Bachantsang P."/>
            <person name="Barry A."/>
            <person name="Bayul T."/>
            <person name="Berlin A."/>
            <person name="Bessette D."/>
            <person name="Bloom T."/>
            <person name="Blye J."/>
            <person name="Boguslavskiy L."/>
            <person name="Bonnet C."/>
            <person name="Boukhgalter B."/>
            <person name="Bourzgui I."/>
            <person name="Brown A."/>
            <person name="Cahill P."/>
            <person name="Channer S."/>
            <person name="Cheshatsang Y."/>
            <person name="Chuda L."/>
            <person name="Citroen M."/>
            <person name="Collymore A."/>
            <person name="Cooke P."/>
            <person name="Costello M."/>
            <person name="D'Aco K."/>
            <person name="Daza R."/>
            <person name="De Haan G."/>
            <person name="DeGray S."/>
            <person name="DeMaso C."/>
            <person name="Dhargay N."/>
            <person name="Dooley K."/>
            <person name="Dooley E."/>
            <person name="Doricent M."/>
            <person name="Dorje P."/>
            <person name="Dorjee K."/>
            <person name="Dupes A."/>
            <person name="Elong R."/>
            <person name="Falk J."/>
            <person name="Farina A."/>
            <person name="Faro S."/>
            <person name="Ferguson D."/>
            <person name="Fisher S."/>
            <person name="Foley C.D."/>
            <person name="Franke A."/>
            <person name="Friedrich D."/>
            <person name="Gadbois L."/>
            <person name="Gearin G."/>
            <person name="Gearin C.R."/>
            <person name="Giannoukos G."/>
            <person name="Goode T."/>
            <person name="Graham J."/>
            <person name="Grandbois E."/>
            <person name="Grewal S."/>
            <person name="Gyaltsen K."/>
            <person name="Hafez N."/>
            <person name="Hagos B."/>
            <person name="Hall J."/>
            <person name="Henson C."/>
            <person name="Hollinger A."/>
            <person name="Honan T."/>
            <person name="Huard M.D."/>
            <person name="Hughes L."/>
            <person name="Hurhula B."/>
            <person name="Husby M.E."/>
            <person name="Kamat A."/>
            <person name="Kanga B."/>
            <person name="Kashin S."/>
            <person name="Khazanovich D."/>
            <person name="Kisner P."/>
            <person name="Lance K."/>
            <person name="Lara M."/>
            <person name="Lee W."/>
            <person name="Lennon N."/>
            <person name="Letendre F."/>
            <person name="LeVine R."/>
            <person name="Lipovsky A."/>
            <person name="Liu X."/>
            <person name="Liu J."/>
            <person name="Liu S."/>
            <person name="Lokyitsang T."/>
            <person name="Lokyitsang Y."/>
            <person name="Lubonja R."/>
            <person name="Lui A."/>
            <person name="MacDonald P."/>
            <person name="Magnisalis V."/>
            <person name="Maru K."/>
            <person name="Matthews C."/>
            <person name="McCusker W."/>
            <person name="McDonough S."/>
            <person name="Mehta T."/>
            <person name="Meldrim J."/>
            <person name="Meneus L."/>
            <person name="Mihai O."/>
            <person name="Mihalev A."/>
            <person name="Mihova T."/>
            <person name="Mittelman R."/>
            <person name="Mlenga V."/>
            <person name="Montmayeur A."/>
            <person name="Mulrain L."/>
            <person name="Navidi A."/>
            <person name="Naylor J."/>
            <person name="Negash T."/>
            <person name="Nguyen T."/>
            <person name="Nguyen N."/>
            <person name="Nicol R."/>
            <person name="Norbu C."/>
            <person name="Norbu N."/>
            <person name="Novod N."/>
            <person name="O'Neill B."/>
            <person name="Osman S."/>
            <person name="Markiewicz E."/>
            <person name="Oyono O.L."/>
            <person name="Patti C."/>
            <person name="Phunkhang P."/>
            <person name="Pierre F."/>
            <person name="Priest M."/>
            <person name="Raghuraman S."/>
            <person name="Rege F."/>
            <person name="Reyes R."/>
            <person name="Rise C."/>
            <person name="Rogov P."/>
            <person name="Ross K."/>
            <person name="Ryan E."/>
            <person name="Settipalli S."/>
            <person name="Shea T."/>
            <person name="Sherpa N."/>
            <person name="Shi L."/>
            <person name="Shih D."/>
            <person name="Sparrow T."/>
            <person name="Spaulding J."/>
            <person name="Stalker J."/>
            <person name="Stange-Thomann N."/>
            <person name="Stavropoulos S."/>
            <person name="Stone C."/>
            <person name="Strader C."/>
            <person name="Tesfaye S."/>
            <person name="Thomson T."/>
            <person name="Thoulutsang Y."/>
            <person name="Thoulutsang D."/>
            <person name="Topham K."/>
            <person name="Topping I."/>
            <person name="Tsamla T."/>
            <person name="Vassiliev H."/>
            <person name="Vo A."/>
            <person name="Wangchuk T."/>
            <person name="Wangdi T."/>
            <person name="Weiand M."/>
            <person name="Wilkinson J."/>
            <person name="Wilson A."/>
            <person name="Yadav S."/>
            <person name="Young G."/>
            <person name="Yu Q."/>
            <person name="Zembek L."/>
            <person name="Zhong D."/>
            <person name="Zimmer A."/>
            <person name="Zwirko Z."/>
            <person name="Jaffe D.B."/>
            <person name="Alvarez P."/>
            <person name="Brockman W."/>
            <person name="Butler J."/>
            <person name="Chin C."/>
            <person name="Gnerre S."/>
            <person name="Grabherr M."/>
            <person name="Kleber M."/>
            <person name="Mauceli E."/>
            <person name="MacCallum I."/>
        </authorList>
    </citation>
    <scope>NUCLEOTIDE SEQUENCE [LARGE SCALE GENOMIC DNA]</scope>
    <source>
        <strain evidence="12">Tucson 15010-1051.87</strain>
    </source>
</reference>
<keyword evidence="3 10" id="KW-0716">Sensory transduction</keyword>
<keyword evidence="2" id="KW-1003">Cell membrane</keyword>
<feature type="transmembrane region" description="Helical" evidence="10">
    <location>
        <begin position="216"/>
        <end position="235"/>
    </location>
</feature>
<dbReference type="PANTHER" id="PTHR21137">
    <property type="entry name" value="ODORANT RECEPTOR"/>
    <property type="match status" value="1"/>
</dbReference>
<protein>
    <recommendedName>
        <fullName evidence="10">Odorant receptor</fullName>
    </recommendedName>
</protein>
<keyword evidence="12" id="KW-1185">Reference proteome</keyword>